<sequence>MWDDDVDVDVEQRTGDERQETGDIGSWPHHIQLKSTCLLATMPLTSLLLLLLLLLLRVVSRYQRILVVQHGNATSNCKLETGHPTVRFPSNEARFFIRIFLLGVDVGSSPDADEQEGERHRSASGSGSGSAAVVCHLARDSTVFGALAAILQ</sequence>
<evidence type="ECO:0000256" key="1">
    <source>
        <dbReference type="SAM" id="MobiDB-lite"/>
    </source>
</evidence>
<feature type="region of interest" description="Disordered" evidence="1">
    <location>
        <begin position="110"/>
        <end position="129"/>
    </location>
</feature>
<evidence type="ECO:0000313" key="3">
    <source>
        <dbReference type="EMBL" id="DAA03958.1"/>
    </source>
</evidence>
<reference evidence="3" key="1">
    <citation type="journal article" date="2003" name="Genome Biol.">
        <title>An integrated gene annotation and transcriptional profiling approach towards the full gene content of the Drosophila genome.</title>
        <authorList>
            <person name="Hild M."/>
            <person name="Beckmann B."/>
            <person name="Haas S.A."/>
            <person name="Koch B."/>
            <person name="Solovyev V."/>
            <person name="Busold C."/>
            <person name="Fellenberg K."/>
            <person name="Boutros M."/>
            <person name="Vingron M."/>
            <person name="Sauer F."/>
            <person name="Hoheisel J.D."/>
            <person name="Paro R."/>
        </authorList>
    </citation>
    <scope>NUCLEOTIDE SEQUENCE</scope>
</reference>
<dbReference type="AlphaFoldDB" id="Q6IKB4"/>
<dbReference type="EMBL" id="BK002452">
    <property type="protein sequence ID" value="DAA03958.1"/>
    <property type="molecule type" value="Genomic_DNA"/>
</dbReference>
<keyword evidence="2" id="KW-0812">Transmembrane</keyword>
<gene>
    <name evidence="3" type="ORF">HDC12966</name>
</gene>
<proteinExistence type="predicted"/>
<feature type="region of interest" description="Disordered" evidence="1">
    <location>
        <begin position="1"/>
        <end position="24"/>
    </location>
</feature>
<accession>Q6IKB4</accession>
<feature type="transmembrane region" description="Helical" evidence="2">
    <location>
        <begin position="38"/>
        <end position="56"/>
    </location>
</feature>
<keyword evidence="2" id="KW-0472">Membrane</keyword>
<keyword evidence="2" id="KW-1133">Transmembrane helix</keyword>
<feature type="compositionally biased region" description="Basic and acidic residues" evidence="1">
    <location>
        <begin position="10"/>
        <end position="21"/>
    </location>
</feature>
<protein>
    <submittedName>
        <fullName evidence="3">HDC12966</fullName>
    </submittedName>
</protein>
<evidence type="ECO:0000256" key="2">
    <source>
        <dbReference type="SAM" id="Phobius"/>
    </source>
</evidence>
<organism evidence="3">
    <name type="scientific">Drosophila melanogaster</name>
    <name type="common">Fruit fly</name>
    <dbReference type="NCBI Taxonomy" id="7227"/>
    <lineage>
        <taxon>Eukaryota</taxon>
        <taxon>Metazoa</taxon>
        <taxon>Ecdysozoa</taxon>
        <taxon>Arthropoda</taxon>
        <taxon>Hexapoda</taxon>
        <taxon>Insecta</taxon>
        <taxon>Pterygota</taxon>
        <taxon>Neoptera</taxon>
        <taxon>Endopterygota</taxon>
        <taxon>Diptera</taxon>
        <taxon>Brachycera</taxon>
        <taxon>Muscomorpha</taxon>
        <taxon>Ephydroidea</taxon>
        <taxon>Drosophilidae</taxon>
        <taxon>Drosophila</taxon>
        <taxon>Sophophora</taxon>
    </lineage>
</organism>
<name>Q6IKB4_DROME</name>